<dbReference type="PANTHER" id="PTHR13138">
    <property type="entry name" value="PROTEIN LIN1"/>
    <property type="match status" value="1"/>
</dbReference>
<dbReference type="STRING" id="1245769.A0A0C7NF73"/>
<feature type="region of interest" description="Disordered" evidence="1">
    <location>
        <begin position="40"/>
        <end position="112"/>
    </location>
</feature>
<dbReference type="Proteomes" id="UP000054304">
    <property type="component" value="Unassembled WGS sequence"/>
</dbReference>
<feature type="compositionally biased region" description="Basic and acidic residues" evidence="1">
    <location>
        <begin position="68"/>
        <end position="79"/>
    </location>
</feature>
<dbReference type="InterPro" id="IPR035445">
    <property type="entry name" value="GYF-like_dom_sf"/>
</dbReference>
<evidence type="ECO:0000313" key="4">
    <source>
        <dbReference type="Proteomes" id="UP000054304"/>
    </source>
</evidence>
<feature type="domain" description="GYF" evidence="2">
    <location>
        <begin position="301"/>
        <end position="355"/>
    </location>
</feature>
<dbReference type="SMART" id="SM00444">
    <property type="entry name" value="GYF"/>
    <property type="match status" value="1"/>
</dbReference>
<dbReference type="RefSeq" id="XP_022630571.1">
    <property type="nucleotide sequence ID" value="XM_022775195.1"/>
</dbReference>
<keyword evidence="4" id="KW-1185">Reference proteome</keyword>
<dbReference type="HOGENOM" id="CLU_065846_0_0_1"/>
<dbReference type="GeneID" id="34687911"/>
<evidence type="ECO:0000256" key="1">
    <source>
        <dbReference type="SAM" id="MobiDB-lite"/>
    </source>
</evidence>
<dbReference type="OrthoDB" id="331341at2759"/>
<dbReference type="SUPFAM" id="SSF55277">
    <property type="entry name" value="GYF domain"/>
    <property type="match status" value="1"/>
</dbReference>
<evidence type="ECO:0000313" key="3">
    <source>
        <dbReference type="EMBL" id="CEP64363.1"/>
    </source>
</evidence>
<dbReference type="EMBL" id="LN736370">
    <property type="protein sequence ID" value="CEP64363.1"/>
    <property type="molecule type" value="Genomic_DNA"/>
</dbReference>
<feature type="compositionally biased region" description="Polar residues" evidence="1">
    <location>
        <begin position="56"/>
        <end position="67"/>
    </location>
</feature>
<feature type="compositionally biased region" description="Basic and acidic residues" evidence="1">
    <location>
        <begin position="94"/>
        <end position="104"/>
    </location>
</feature>
<dbReference type="InterPro" id="IPR039905">
    <property type="entry name" value="CD2BP2/Lin1"/>
</dbReference>
<accession>A0A0C7NF73</accession>
<protein>
    <submittedName>
        <fullName evidence="3">LALA0S11e02388g1_1</fullName>
    </submittedName>
</protein>
<dbReference type="GO" id="GO:0005682">
    <property type="term" value="C:U5 snRNP"/>
    <property type="evidence" value="ECO:0007669"/>
    <property type="project" value="InterPro"/>
</dbReference>
<reference evidence="3 4" key="1">
    <citation type="submission" date="2014-12" db="EMBL/GenBank/DDBJ databases">
        <authorList>
            <person name="Neuveglise Cecile"/>
        </authorList>
    </citation>
    <scope>NUCLEOTIDE SEQUENCE [LARGE SCALE GENOMIC DNA]</scope>
    <source>
        <strain evidence="3 4">CBS 12615</strain>
    </source>
</reference>
<dbReference type="InterPro" id="IPR003169">
    <property type="entry name" value="GYF"/>
</dbReference>
<dbReference type="PROSITE" id="PS50829">
    <property type="entry name" value="GYF"/>
    <property type="match status" value="1"/>
</dbReference>
<dbReference type="Pfam" id="PF02213">
    <property type="entry name" value="GYF"/>
    <property type="match status" value="1"/>
</dbReference>
<gene>
    <name evidence="3" type="ORF">LALA0_S11e02388g</name>
</gene>
<dbReference type="PANTHER" id="PTHR13138:SF3">
    <property type="entry name" value="CD2 ANTIGEN CYTOPLASMIC TAIL-BINDING PROTEIN 2"/>
    <property type="match status" value="1"/>
</dbReference>
<organism evidence="3 4">
    <name type="scientific">Lachancea lanzarotensis</name>
    <dbReference type="NCBI Taxonomy" id="1245769"/>
    <lineage>
        <taxon>Eukaryota</taxon>
        <taxon>Fungi</taxon>
        <taxon>Dikarya</taxon>
        <taxon>Ascomycota</taxon>
        <taxon>Saccharomycotina</taxon>
        <taxon>Saccharomycetes</taxon>
        <taxon>Saccharomycetales</taxon>
        <taxon>Saccharomycetaceae</taxon>
        <taxon>Lachancea</taxon>
    </lineage>
</organism>
<name>A0A0C7NF73_9SACH</name>
<evidence type="ECO:0000259" key="2">
    <source>
        <dbReference type="PROSITE" id="PS50829"/>
    </source>
</evidence>
<dbReference type="AlphaFoldDB" id="A0A0C7NF73"/>
<dbReference type="Gene3D" id="3.30.1490.40">
    <property type="match status" value="1"/>
</dbReference>
<sequence length="360" mass="41555">MAEDAIVSHQIRPITNGEANSVEGLVEEGFVNKRRKVIEVHEESDSSLSDDGSVENGGNDSSASVGNESKDDNFQKEDMFASDDDQQLSNVYNRQERADFRQDLQESSEGDEIKLEAFDLEEESKTGVFDKFGNYTETKTNAEDEIQDQDGWYDAFKGDEQVQKAKKSQEKMAKDQSLRREQLSDSKRVYTLEDALKRLQHFLNENETVLEALGRLNVIRTHYRKTKPRLKPSQKLMGEDNELHDKLCFQFVVHSINFLTDLLDIVGKKGIRDVNELTRVQVSSLLEEESLGDEPTNDYESKLWSFKWLRDLSTVNGPFTNYEMQSWRDTYFQDNVVVKYVDDNGDEARNWIHISCVHFM</sequence>
<proteinExistence type="predicted"/>